<evidence type="ECO:0000313" key="1">
    <source>
        <dbReference type="EMBL" id="KAL0566649.1"/>
    </source>
</evidence>
<protein>
    <submittedName>
        <fullName evidence="1">Uncharacterized protein</fullName>
    </submittedName>
</protein>
<reference evidence="1 2" key="1">
    <citation type="submission" date="2024-02" db="EMBL/GenBank/DDBJ databases">
        <title>A draft genome for the cacao thread blight pathogen Marasmius crinis-equi.</title>
        <authorList>
            <person name="Cohen S.P."/>
            <person name="Baruah I.K."/>
            <person name="Amoako-Attah I."/>
            <person name="Bukari Y."/>
            <person name="Meinhardt L.W."/>
            <person name="Bailey B.A."/>
        </authorList>
    </citation>
    <scope>NUCLEOTIDE SEQUENCE [LARGE SCALE GENOMIC DNA]</scope>
    <source>
        <strain evidence="1 2">GH-76</strain>
    </source>
</reference>
<name>A0ABR3EV17_9AGAR</name>
<dbReference type="PROSITE" id="PS51257">
    <property type="entry name" value="PROKAR_LIPOPROTEIN"/>
    <property type="match status" value="1"/>
</dbReference>
<proteinExistence type="predicted"/>
<sequence>MLDARADFAFASLPISGGCNEPVLQWQGGVAPYQVDGSFRVRATFTSKSFSEQTLAFVQLGLFTRSDGSSDVTIKAVSIQTSDRSTSLGTSFSKTSFQSMNGKLTVTDANDNSISLEGSFDSNSTPGSVFYIDIVFSKDVNIHSDLDNCYVNEYNLDLSFPCLHLRLKLNFVLDPQSHELFVDYHVVKHSKYNGPKRNLKWITTDTISAIIRDRSEFDRVFFPSHHNFGFTKSQTCTFQS</sequence>
<gene>
    <name evidence="1" type="ORF">V5O48_015359</name>
</gene>
<accession>A0ABR3EV17</accession>
<evidence type="ECO:0000313" key="2">
    <source>
        <dbReference type="Proteomes" id="UP001465976"/>
    </source>
</evidence>
<dbReference type="Proteomes" id="UP001465976">
    <property type="component" value="Unassembled WGS sequence"/>
</dbReference>
<comment type="caution">
    <text evidence="1">The sequence shown here is derived from an EMBL/GenBank/DDBJ whole genome shotgun (WGS) entry which is preliminary data.</text>
</comment>
<organism evidence="1 2">
    <name type="scientific">Marasmius crinis-equi</name>
    <dbReference type="NCBI Taxonomy" id="585013"/>
    <lineage>
        <taxon>Eukaryota</taxon>
        <taxon>Fungi</taxon>
        <taxon>Dikarya</taxon>
        <taxon>Basidiomycota</taxon>
        <taxon>Agaricomycotina</taxon>
        <taxon>Agaricomycetes</taxon>
        <taxon>Agaricomycetidae</taxon>
        <taxon>Agaricales</taxon>
        <taxon>Marasmiineae</taxon>
        <taxon>Marasmiaceae</taxon>
        <taxon>Marasmius</taxon>
    </lineage>
</organism>
<dbReference type="EMBL" id="JBAHYK010001827">
    <property type="protein sequence ID" value="KAL0566649.1"/>
    <property type="molecule type" value="Genomic_DNA"/>
</dbReference>
<keyword evidence="2" id="KW-1185">Reference proteome</keyword>